<dbReference type="EMBL" id="KX490265">
    <property type="protein sequence ID" value="AOO92629.1"/>
    <property type="molecule type" value="Genomic_DNA"/>
</dbReference>
<reference evidence="1" key="1">
    <citation type="journal article" date="2015" name="BMC Genomics">
        <title>Transcriptome profiling of a Rhizobium leguminosarum bv. trifolii rosR mutant reveals the role of the transcriptional regulator RosR in motility, synthesis of cell-surface components, and other cellular processes.</title>
        <authorList>
            <person name="Rachwal K."/>
            <person name="Matczynska E."/>
            <person name="Janczarek M."/>
        </authorList>
    </citation>
    <scope>NUCLEOTIDE SEQUENCE</scope>
    <source>
        <strain evidence="1">Rt24.2</strain>
    </source>
</reference>
<evidence type="ECO:0000313" key="1">
    <source>
        <dbReference type="EMBL" id="AOO92629.1"/>
    </source>
</evidence>
<name>A0A1B8R6S4_RHILT</name>
<accession>A0A1B8R6S4</accession>
<dbReference type="AlphaFoldDB" id="A0A1B8R6S4"/>
<reference evidence="1" key="2">
    <citation type="journal article" date="2016" name="Front. Microbiol.">
        <title>The Regulatory Protein RosR Affects Rhizobium leguminosarum bv. trifolii Protein Profiles, Cell Surface Properties, and Symbiosis with Clover.</title>
        <authorList>
            <person name="Rachwal K."/>
            <person name="Boguszewska A."/>
            <person name="Kopcinska J."/>
            <person name="Karas M."/>
            <person name="Tchorzewski M."/>
            <person name="Janczarek M."/>
        </authorList>
    </citation>
    <scope>NUCLEOTIDE SEQUENCE</scope>
    <source>
        <strain evidence="1">Rt24.2</strain>
    </source>
</reference>
<proteinExistence type="predicted"/>
<organism evidence="1">
    <name type="scientific">Rhizobium leguminosarum bv. trifolii</name>
    <dbReference type="NCBI Taxonomy" id="386"/>
    <lineage>
        <taxon>Bacteria</taxon>
        <taxon>Pseudomonadati</taxon>
        <taxon>Pseudomonadota</taxon>
        <taxon>Alphaproteobacteria</taxon>
        <taxon>Hyphomicrobiales</taxon>
        <taxon>Rhizobiaceae</taxon>
        <taxon>Rhizobium/Agrobacterium group</taxon>
        <taxon>Rhizobium</taxon>
    </lineage>
</organism>
<dbReference type="RefSeq" id="WP_065277392.1">
    <property type="nucleotide sequence ID" value="NZ_MAMO01000149.1"/>
</dbReference>
<sequence>MITYRTTGAWGAGKGSNLTPAEVDGNFYDLDGRVTEIEDNPPTPNEIVDITQSGNEITIVMNDASTFGPFTLPRSLSRPSITTVVTGLELTPDTTQIGCYFRCTNNSGCEVTIGDVPSAFPIDSELYFRQAGNEQLSFDPGVGGTLNIPTGYNAFSAGKGAVVIAKKVADFVWDLFGDLEPTGGGGGATPF</sequence>
<protein>
    <submittedName>
        <fullName evidence="1">Uncharacterized protein</fullName>
    </submittedName>
</protein>